<evidence type="ECO:0000256" key="2">
    <source>
        <dbReference type="ARBA" id="ARBA00023125"/>
    </source>
</evidence>
<proteinExistence type="predicted"/>
<evidence type="ECO:0000259" key="4">
    <source>
        <dbReference type="PROSITE" id="PS50987"/>
    </source>
</evidence>
<dbReference type="GO" id="GO:0003677">
    <property type="term" value="F:DNA binding"/>
    <property type="evidence" value="ECO:0007669"/>
    <property type="project" value="UniProtKB-KW"/>
</dbReference>
<dbReference type="InterPro" id="IPR011991">
    <property type="entry name" value="ArsR-like_HTH"/>
</dbReference>
<dbReference type="InterPro" id="IPR036390">
    <property type="entry name" value="WH_DNA-bd_sf"/>
</dbReference>
<dbReference type="SUPFAM" id="SSF46785">
    <property type="entry name" value="Winged helix' DNA-binding domain"/>
    <property type="match status" value="1"/>
</dbReference>
<dbReference type="EMBL" id="LT671858">
    <property type="protein sequence ID" value="SIM86027.1"/>
    <property type="molecule type" value="Genomic_DNA"/>
</dbReference>
<feature type="domain" description="HTH arsR-type" evidence="4">
    <location>
        <begin position="27"/>
        <end position="113"/>
    </location>
</feature>
<dbReference type="NCBIfam" id="NF033788">
    <property type="entry name" value="HTH_metalloreg"/>
    <property type="match status" value="1"/>
</dbReference>
<dbReference type="InterPro" id="IPR001845">
    <property type="entry name" value="HTH_ArsR_DNA-bd_dom"/>
</dbReference>
<dbReference type="PROSITE" id="PS50987">
    <property type="entry name" value="HTH_ARSR_2"/>
    <property type="match status" value="1"/>
</dbReference>
<keyword evidence="1" id="KW-0805">Transcription regulation</keyword>
<accession>A0A1N5WNI6</accession>
<evidence type="ECO:0000256" key="3">
    <source>
        <dbReference type="ARBA" id="ARBA00023163"/>
    </source>
</evidence>
<keyword evidence="2" id="KW-0238">DNA-binding</keyword>
<gene>
    <name evidence="5" type="ORF">CSP5_1887</name>
</gene>
<protein>
    <submittedName>
        <fullName evidence="5">ArsR family transcriptional regulator</fullName>
    </submittedName>
</protein>
<keyword evidence="3" id="KW-0804">Transcription</keyword>
<dbReference type="GeneID" id="41589124"/>
<organism evidence="5 6">
    <name type="scientific">Cuniculiplasma divulgatum</name>
    <dbReference type="NCBI Taxonomy" id="1673428"/>
    <lineage>
        <taxon>Archaea</taxon>
        <taxon>Methanobacteriati</taxon>
        <taxon>Thermoplasmatota</taxon>
        <taxon>Thermoplasmata</taxon>
        <taxon>Thermoplasmatales</taxon>
        <taxon>Cuniculiplasmataceae</taxon>
        <taxon>Cuniculiplasma</taxon>
    </lineage>
</organism>
<dbReference type="Pfam" id="PF01022">
    <property type="entry name" value="HTH_5"/>
    <property type="match status" value="1"/>
</dbReference>
<dbReference type="GO" id="GO:0003700">
    <property type="term" value="F:DNA-binding transcription factor activity"/>
    <property type="evidence" value="ECO:0007669"/>
    <property type="project" value="InterPro"/>
</dbReference>
<dbReference type="CDD" id="cd00090">
    <property type="entry name" value="HTH_ARSR"/>
    <property type="match status" value="1"/>
</dbReference>
<sequence length="113" mass="13157">MNVETCRKIDQEKLLELRQFVSENKFVSNIRTEEMMFRALSDGKRLLFIHLLEKMELCVCDISAITDSPQPTVSNEIKELFRSGLLNRRKDGRWIYYKTSAIGSKILKGSLNE</sequence>
<dbReference type="PANTHER" id="PTHR33154:SF18">
    <property type="entry name" value="ARSENICAL RESISTANCE OPERON REPRESSOR"/>
    <property type="match status" value="1"/>
</dbReference>
<dbReference type="SMART" id="SM00418">
    <property type="entry name" value="HTH_ARSR"/>
    <property type="match status" value="1"/>
</dbReference>
<dbReference type="RefSeq" id="WP_148690204.1">
    <property type="nucleotide sequence ID" value="NZ_LT671858.1"/>
</dbReference>
<dbReference type="InterPro" id="IPR036388">
    <property type="entry name" value="WH-like_DNA-bd_sf"/>
</dbReference>
<reference evidence="5 6" key="1">
    <citation type="submission" date="2016-04" db="EMBL/GenBank/DDBJ databases">
        <authorList>
            <person name="Evans L.H."/>
            <person name="Alamgir A."/>
            <person name="Owens N."/>
            <person name="Weber N.D."/>
            <person name="Virtaneva K."/>
            <person name="Barbian K."/>
            <person name="Babar A."/>
            <person name="Rosenke K."/>
        </authorList>
    </citation>
    <scope>NUCLEOTIDE SEQUENCE [LARGE SCALE GENOMIC DNA]</scope>
    <source>
        <strain evidence="6">S5(T) (JCM 30642 \VKM B-2941)</strain>
    </source>
</reference>
<dbReference type="Gene3D" id="1.10.10.10">
    <property type="entry name" value="Winged helix-like DNA-binding domain superfamily/Winged helix DNA-binding domain"/>
    <property type="match status" value="1"/>
</dbReference>
<evidence type="ECO:0000256" key="1">
    <source>
        <dbReference type="ARBA" id="ARBA00023015"/>
    </source>
</evidence>
<dbReference type="Proteomes" id="UP000195607">
    <property type="component" value="Chromosome I"/>
</dbReference>
<dbReference type="AlphaFoldDB" id="A0A1N5WNI6"/>
<evidence type="ECO:0000313" key="5">
    <source>
        <dbReference type="EMBL" id="SIM86027.1"/>
    </source>
</evidence>
<evidence type="ECO:0000313" key="6">
    <source>
        <dbReference type="Proteomes" id="UP000195607"/>
    </source>
</evidence>
<dbReference type="PRINTS" id="PR00778">
    <property type="entry name" value="HTHARSR"/>
</dbReference>
<dbReference type="InterPro" id="IPR051081">
    <property type="entry name" value="HTH_MetalResp_TranReg"/>
</dbReference>
<name>A0A1N5WNI6_9ARCH</name>
<dbReference type="PANTHER" id="PTHR33154">
    <property type="entry name" value="TRANSCRIPTIONAL REGULATOR, ARSR FAMILY"/>
    <property type="match status" value="1"/>
</dbReference>